<dbReference type="AlphaFoldDB" id="A0A9P0E224"/>
<dbReference type="EMBL" id="OV725077">
    <property type="protein sequence ID" value="CAH1388570.1"/>
    <property type="molecule type" value="Genomic_DNA"/>
</dbReference>
<organism evidence="1 2">
    <name type="scientific">Nezara viridula</name>
    <name type="common">Southern green stink bug</name>
    <name type="synonym">Cimex viridulus</name>
    <dbReference type="NCBI Taxonomy" id="85310"/>
    <lineage>
        <taxon>Eukaryota</taxon>
        <taxon>Metazoa</taxon>
        <taxon>Ecdysozoa</taxon>
        <taxon>Arthropoda</taxon>
        <taxon>Hexapoda</taxon>
        <taxon>Insecta</taxon>
        <taxon>Pterygota</taxon>
        <taxon>Neoptera</taxon>
        <taxon>Paraneoptera</taxon>
        <taxon>Hemiptera</taxon>
        <taxon>Heteroptera</taxon>
        <taxon>Panheteroptera</taxon>
        <taxon>Pentatomomorpha</taxon>
        <taxon>Pentatomoidea</taxon>
        <taxon>Pentatomidae</taxon>
        <taxon>Pentatominae</taxon>
        <taxon>Nezara</taxon>
    </lineage>
</organism>
<gene>
    <name evidence="1" type="ORF">NEZAVI_LOCUS165</name>
</gene>
<evidence type="ECO:0000313" key="2">
    <source>
        <dbReference type="Proteomes" id="UP001152798"/>
    </source>
</evidence>
<accession>A0A9P0E224</accession>
<proteinExistence type="predicted"/>
<keyword evidence="2" id="KW-1185">Reference proteome</keyword>
<reference evidence="1" key="1">
    <citation type="submission" date="2022-01" db="EMBL/GenBank/DDBJ databases">
        <authorList>
            <person name="King R."/>
        </authorList>
    </citation>
    <scope>NUCLEOTIDE SEQUENCE</scope>
</reference>
<feature type="non-terminal residue" evidence="1">
    <location>
        <position position="1"/>
    </location>
</feature>
<evidence type="ECO:0000313" key="1">
    <source>
        <dbReference type="EMBL" id="CAH1388570.1"/>
    </source>
</evidence>
<name>A0A9P0E224_NEZVI</name>
<sequence length="190" mass="21071">YRVGVKEPNLLLTVFLRGKNLWASQNIKLAYKKNGWATVVQYKILSFAQLTLDSIIDPCFNFLFPESTTAAAVAYPDDLAEEPFAYLGPQLRERRSPQLSGGGSGSAGTIRYDGQKQVWSNGKTGVDATGFVQHSWQKGTPSQTDYGLGATVNRNLYSGRNGQLDAYAGFQRQWAGRPSNQYNAGIRYRF</sequence>
<dbReference type="Proteomes" id="UP001152798">
    <property type="component" value="Chromosome 1"/>
</dbReference>
<protein>
    <submittedName>
        <fullName evidence="1">Uncharacterized protein</fullName>
    </submittedName>
</protein>